<organism evidence="1 2">
    <name type="scientific">Halosolutus amylolyticus</name>
    <dbReference type="NCBI Taxonomy" id="2932267"/>
    <lineage>
        <taxon>Archaea</taxon>
        <taxon>Methanobacteriati</taxon>
        <taxon>Methanobacteriota</taxon>
        <taxon>Stenosarchaea group</taxon>
        <taxon>Halobacteria</taxon>
        <taxon>Halobacteriales</taxon>
        <taxon>Natrialbaceae</taxon>
        <taxon>Halosolutus</taxon>
    </lineage>
</organism>
<sequence>MPIDSTGAIAIGEPDGRCVSDGGVTHRENGRWQVQRRISVLVVREAFTGRKHVTGGAGFGVVGDALLVLVRGPRFVRRRLRFVGRATGFTRGFG</sequence>
<gene>
    <name evidence="1" type="ORF">ACFO5R_13775</name>
</gene>
<dbReference type="AlphaFoldDB" id="A0ABD5PR89"/>
<dbReference type="RefSeq" id="WP_250140322.1">
    <property type="nucleotide sequence ID" value="NZ_JALIQP010000002.1"/>
</dbReference>
<keyword evidence="2" id="KW-1185">Reference proteome</keyword>
<dbReference type="Proteomes" id="UP001595898">
    <property type="component" value="Unassembled WGS sequence"/>
</dbReference>
<protein>
    <submittedName>
        <fullName evidence="1">Uncharacterized protein</fullName>
    </submittedName>
</protein>
<dbReference type="EMBL" id="JBHSFA010000007">
    <property type="protein sequence ID" value="MFC4542992.1"/>
    <property type="molecule type" value="Genomic_DNA"/>
</dbReference>
<name>A0ABD5PR89_9EURY</name>
<reference evidence="1 2" key="1">
    <citation type="journal article" date="2019" name="Int. J. Syst. Evol. Microbiol.">
        <title>The Global Catalogue of Microorganisms (GCM) 10K type strain sequencing project: providing services to taxonomists for standard genome sequencing and annotation.</title>
        <authorList>
            <consortium name="The Broad Institute Genomics Platform"/>
            <consortium name="The Broad Institute Genome Sequencing Center for Infectious Disease"/>
            <person name="Wu L."/>
            <person name="Ma J."/>
        </authorList>
    </citation>
    <scope>NUCLEOTIDE SEQUENCE [LARGE SCALE GENOMIC DNA]</scope>
    <source>
        <strain evidence="1 2">WLHS5</strain>
    </source>
</reference>
<comment type="caution">
    <text evidence="1">The sequence shown here is derived from an EMBL/GenBank/DDBJ whole genome shotgun (WGS) entry which is preliminary data.</text>
</comment>
<proteinExistence type="predicted"/>
<accession>A0ABD5PR89</accession>
<evidence type="ECO:0000313" key="1">
    <source>
        <dbReference type="EMBL" id="MFC4542992.1"/>
    </source>
</evidence>
<evidence type="ECO:0000313" key="2">
    <source>
        <dbReference type="Proteomes" id="UP001595898"/>
    </source>
</evidence>